<feature type="transmembrane region" description="Helical" evidence="12">
    <location>
        <begin position="159"/>
        <end position="176"/>
    </location>
</feature>
<name>A0A4E0RJS6_FASHE</name>
<protein>
    <submittedName>
        <fullName evidence="15">Multidrug resistance protein 2</fullName>
    </submittedName>
</protein>
<feature type="transmembrane region" description="Helical" evidence="12">
    <location>
        <begin position="725"/>
        <end position="750"/>
    </location>
</feature>
<dbReference type="FunFam" id="3.40.50.300:FF:000205">
    <property type="entry name" value="ABC transporter B family member 4"/>
    <property type="match status" value="1"/>
</dbReference>
<comment type="subcellular location">
    <subcellularLocation>
        <location evidence="1">Membrane</location>
        <topology evidence="1">Multi-pass membrane protein</topology>
    </subcellularLocation>
</comment>
<feature type="domain" description="ABC transmembrane type-1" evidence="14">
    <location>
        <begin position="686"/>
        <end position="980"/>
    </location>
</feature>
<evidence type="ECO:0000256" key="9">
    <source>
        <dbReference type="ARBA" id="ARBA00022989"/>
    </source>
</evidence>
<evidence type="ECO:0000256" key="5">
    <source>
        <dbReference type="ARBA" id="ARBA00022737"/>
    </source>
</evidence>
<feature type="transmembrane region" description="Helical" evidence="12">
    <location>
        <begin position="294"/>
        <end position="315"/>
    </location>
</feature>
<feature type="transmembrane region" description="Helical" evidence="12">
    <location>
        <begin position="683"/>
        <end position="705"/>
    </location>
</feature>
<dbReference type="CDD" id="cd18578">
    <property type="entry name" value="ABC_6TM_Pgp_ABCB1_D2_like"/>
    <property type="match status" value="1"/>
</dbReference>
<dbReference type="AlphaFoldDB" id="A0A4E0RJS6"/>
<dbReference type="SUPFAM" id="SSF90123">
    <property type="entry name" value="ABC transporter transmembrane region"/>
    <property type="match status" value="2"/>
</dbReference>
<reference evidence="15" key="1">
    <citation type="submission" date="2019-03" db="EMBL/GenBank/DDBJ databases">
        <title>Improved annotation for the trematode Fasciola hepatica.</title>
        <authorList>
            <person name="Choi Y.-J."/>
            <person name="Martin J."/>
            <person name="Mitreva M."/>
        </authorList>
    </citation>
    <scope>NUCLEOTIDE SEQUENCE [LARGE SCALE GENOMIC DNA]</scope>
</reference>
<keyword evidence="4 12" id="KW-0812">Transmembrane</keyword>
<proteinExistence type="inferred from homology"/>
<dbReference type="GO" id="GO:0090374">
    <property type="term" value="P:oligopeptide export from mitochondrion"/>
    <property type="evidence" value="ECO:0007669"/>
    <property type="project" value="TreeGrafter"/>
</dbReference>
<dbReference type="Pfam" id="PF00664">
    <property type="entry name" value="ABC_membrane"/>
    <property type="match status" value="2"/>
</dbReference>
<dbReference type="InterPro" id="IPR039421">
    <property type="entry name" value="Type_1_exporter"/>
</dbReference>
<dbReference type="GO" id="GO:0016887">
    <property type="term" value="F:ATP hydrolysis activity"/>
    <property type="evidence" value="ECO:0007669"/>
    <property type="project" value="InterPro"/>
</dbReference>
<accession>A0A4E0RJS6</accession>
<evidence type="ECO:0000256" key="2">
    <source>
        <dbReference type="ARBA" id="ARBA00007577"/>
    </source>
</evidence>
<keyword evidence="6" id="KW-0547">Nucleotide-binding</keyword>
<dbReference type="GO" id="GO:0005743">
    <property type="term" value="C:mitochondrial inner membrane"/>
    <property type="evidence" value="ECO:0007669"/>
    <property type="project" value="TreeGrafter"/>
</dbReference>
<dbReference type="Gene3D" id="1.20.1560.10">
    <property type="entry name" value="ABC transporter type 1, transmembrane domain"/>
    <property type="match status" value="1"/>
</dbReference>
<keyword evidence="9 12" id="KW-1133">Transmembrane helix</keyword>
<dbReference type="PROSITE" id="PS50929">
    <property type="entry name" value="ABC_TM1F"/>
    <property type="match status" value="2"/>
</dbReference>
<evidence type="ECO:0000256" key="6">
    <source>
        <dbReference type="ARBA" id="ARBA00022741"/>
    </source>
</evidence>
<feature type="domain" description="ABC transporter" evidence="13">
    <location>
        <begin position="357"/>
        <end position="593"/>
    </location>
</feature>
<feature type="transmembrane region" description="Helical" evidence="12">
    <location>
        <begin position="39"/>
        <end position="60"/>
    </location>
</feature>
<evidence type="ECO:0000256" key="7">
    <source>
        <dbReference type="ARBA" id="ARBA00022840"/>
    </source>
</evidence>
<feature type="transmembrane region" description="Helical" evidence="12">
    <location>
        <begin position="80"/>
        <end position="104"/>
    </location>
</feature>
<evidence type="ECO:0000259" key="14">
    <source>
        <dbReference type="PROSITE" id="PS50929"/>
    </source>
</evidence>
<evidence type="ECO:0000259" key="13">
    <source>
        <dbReference type="PROSITE" id="PS50893"/>
    </source>
</evidence>
<feature type="transmembrane region" description="Helical" evidence="12">
    <location>
        <begin position="259"/>
        <end position="282"/>
    </location>
</feature>
<keyword evidence="16" id="KW-1185">Reference proteome</keyword>
<dbReference type="PANTHER" id="PTHR43394">
    <property type="entry name" value="ATP-DEPENDENT PERMEASE MDL1, MITOCHONDRIAL"/>
    <property type="match status" value="1"/>
</dbReference>
<evidence type="ECO:0000256" key="11">
    <source>
        <dbReference type="ARBA" id="ARBA00023180"/>
    </source>
</evidence>
<dbReference type="Proteomes" id="UP000230066">
    <property type="component" value="Unassembled WGS sequence"/>
</dbReference>
<comment type="caution">
    <text evidence="15">The sequence shown here is derived from an EMBL/GenBank/DDBJ whole genome shotgun (WGS) entry which is preliminary data.</text>
</comment>
<dbReference type="SUPFAM" id="SSF52540">
    <property type="entry name" value="P-loop containing nucleoside triphosphate hydrolases"/>
    <property type="match status" value="2"/>
</dbReference>
<feature type="transmembrane region" description="Helical" evidence="12">
    <location>
        <begin position="841"/>
        <end position="858"/>
    </location>
</feature>
<dbReference type="GO" id="GO:0005524">
    <property type="term" value="F:ATP binding"/>
    <property type="evidence" value="ECO:0007669"/>
    <property type="project" value="UniProtKB-KW"/>
</dbReference>
<keyword evidence="5" id="KW-0677">Repeat</keyword>
<dbReference type="Pfam" id="PF00005">
    <property type="entry name" value="ABC_tran"/>
    <property type="match status" value="2"/>
</dbReference>
<sequence>MGMRRVVNQDKGERFKPEYPPVSLIGLFRYADSKDITSMVIGIILSAAVGIASPLNTYFFRDQINKLLSPNFKESDAHPILVQFACLGAATLVAAFTASALLDLSSKRQLQRIRLKYFKAVLKQDIPWSDQRSAGELISNLSDCIDTIELGIGKKVGDFFQNLSGFLSGIIIALYIGWKLTLVACCTLPVVAAVFTSFAFVMKFFTKKELLAYAKASSISGEVLTAIRTIVAFGGEQKEIERYSKELHKAEKVGIQKSIAVGGVTGCIGLSIYCAAALIFWYGFKLIDEDNYDAGSVILVFVNVVLGSIFLGNALPTMRYFLSAKIAAQTIYGTIERVPPIDKDADGLIMDNFQGNIQFENVSFVYPTRPEVKILQNFNLTLKSGQTVALVGPSGSGKSTIIHMLQRFYDPEIGNILIEGENIRELNLKAYRAQIGCVQQEPILFEGTIAENIRMGKLDATEEEIKEAAKEANAHEFISKLPDGYNTLVAERGGGMSGGQKQRIAIARALIRKPKLLLLDEATSALDTRSEREVQEALEKASEGRTVVVVAHRLTTVRNADLIMVLEKGYIRESGTHDQLVALDGLYATMLKNQKKSETEDEHEDEFDDQFKPAAQYKVKEEKTPAGIWRIEDQEDLLSETIASELTVGQRISIISQRMKARCSKMRSSPVFRVLRLNRPETGFIIGGCISCVIAGATVPSFAVLYSEVYNVFLMPEGSEKRDKINLICGMMALVGFLRFFALLLQGYFFGVSGERLTRRVRSQYFEAMLRQRMLLHFTSQEIGWFDKSENQPGALTAKLAAEASKLRYISGSEVGTIMEAVVVTVVSWVIAFVYGWQLALVFLVFYPIIVLTGVAQVQQLNRRAGGDTDMKSMRLAQEAISNSRTVTTLILEDFFYEKFNSSSSSNFKKIMKACLLNALMYAVTQSVFMFAFAAVFALGAHLVVEKTLDPPAMFRVFAVMNMSAQTLGRLASVAPDSRKAEQSSRSIFATIDRIPQIQTDEGLIPDCEFKGKVTFKNVYFRYPTRREARILKNFSHTVEPNQTVALVGQSGCGKSTLLQLVQRFYDPSNHGEDSGVYFDEWNLRDLAPSWIRKQIGVVSQEPNLLDMTLRENIAYGDNTREVSTDEIIEAARQANAHDFISALPDGYETLAGASGSQLSGGQKQRIAIARALIRKPKLLLLDEATSALDNESERIVQEALDAATGSRTSIVVAHRLTTVERSDLIVVLDSGRKIEYGPPAALMETKGAFYALHCVEQPS</sequence>
<evidence type="ECO:0000256" key="1">
    <source>
        <dbReference type="ARBA" id="ARBA00004141"/>
    </source>
</evidence>
<keyword evidence="11" id="KW-0325">Glycoprotein</keyword>
<comment type="similarity">
    <text evidence="2">Belongs to the ABC transporter superfamily. ABCB family. Multidrug resistance exporter (TC 3.A.1.201) subfamily.</text>
</comment>
<keyword evidence="8" id="KW-1278">Translocase</keyword>
<evidence type="ECO:0000313" key="16">
    <source>
        <dbReference type="Proteomes" id="UP000230066"/>
    </source>
</evidence>
<dbReference type="InterPro" id="IPR017871">
    <property type="entry name" value="ABC_transporter-like_CS"/>
</dbReference>
<dbReference type="SMART" id="SM00382">
    <property type="entry name" value="AAA"/>
    <property type="match status" value="2"/>
</dbReference>
<evidence type="ECO:0000313" key="15">
    <source>
        <dbReference type="EMBL" id="THD21648.1"/>
    </source>
</evidence>
<keyword evidence="3" id="KW-0813">Transport</keyword>
<dbReference type="InterPro" id="IPR027417">
    <property type="entry name" value="P-loop_NTPase"/>
</dbReference>
<dbReference type="CDD" id="cd03249">
    <property type="entry name" value="ABC_MTABC3_MDL1_MDL2"/>
    <property type="match status" value="2"/>
</dbReference>
<dbReference type="Gene3D" id="3.40.50.300">
    <property type="entry name" value="P-loop containing nucleotide triphosphate hydrolases"/>
    <property type="match status" value="2"/>
</dbReference>
<feature type="transmembrane region" description="Helical" evidence="12">
    <location>
        <begin position="919"/>
        <end position="945"/>
    </location>
</feature>
<evidence type="ECO:0000256" key="3">
    <source>
        <dbReference type="ARBA" id="ARBA00022448"/>
    </source>
</evidence>
<evidence type="ECO:0000256" key="10">
    <source>
        <dbReference type="ARBA" id="ARBA00023136"/>
    </source>
</evidence>
<dbReference type="EMBL" id="JXXN02003365">
    <property type="protein sequence ID" value="THD21648.1"/>
    <property type="molecule type" value="Genomic_DNA"/>
</dbReference>
<dbReference type="InterPro" id="IPR003439">
    <property type="entry name" value="ABC_transporter-like_ATP-bd"/>
</dbReference>
<feature type="domain" description="ABC transporter" evidence="13">
    <location>
        <begin position="1014"/>
        <end position="1256"/>
    </location>
</feature>
<dbReference type="PANTHER" id="PTHR43394:SF27">
    <property type="entry name" value="ATP-DEPENDENT TRANSLOCASE ABCB1-LIKE"/>
    <property type="match status" value="1"/>
</dbReference>
<dbReference type="InterPro" id="IPR011527">
    <property type="entry name" value="ABC1_TM_dom"/>
</dbReference>
<feature type="domain" description="ABC transmembrane type-1" evidence="14">
    <location>
        <begin position="40"/>
        <end position="323"/>
    </location>
</feature>
<dbReference type="CDD" id="cd18577">
    <property type="entry name" value="ABC_6TM_Pgp_ABCB1_D1_like"/>
    <property type="match status" value="1"/>
</dbReference>
<dbReference type="FunFam" id="3.40.50.300:FF:000479">
    <property type="entry name" value="Multidrug resistance protein 1A"/>
    <property type="match status" value="1"/>
</dbReference>
<keyword evidence="7" id="KW-0067">ATP-binding</keyword>
<feature type="transmembrane region" description="Helical" evidence="12">
    <location>
        <begin position="815"/>
        <end position="835"/>
    </location>
</feature>
<gene>
    <name evidence="15" type="ORF">D915_007347</name>
</gene>
<evidence type="ECO:0000256" key="4">
    <source>
        <dbReference type="ARBA" id="ARBA00022692"/>
    </source>
</evidence>
<dbReference type="InterPro" id="IPR036640">
    <property type="entry name" value="ABC1_TM_sf"/>
</dbReference>
<dbReference type="PROSITE" id="PS50893">
    <property type="entry name" value="ABC_TRANSPORTER_2"/>
    <property type="match status" value="2"/>
</dbReference>
<evidence type="ECO:0000256" key="8">
    <source>
        <dbReference type="ARBA" id="ARBA00022967"/>
    </source>
</evidence>
<keyword evidence="10 12" id="KW-0472">Membrane</keyword>
<dbReference type="InterPro" id="IPR003593">
    <property type="entry name" value="AAA+_ATPase"/>
</dbReference>
<dbReference type="GO" id="GO:0015421">
    <property type="term" value="F:ABC-type oligopeptide transporter activity"/>
    <property type="evidence" value="ECO:0007669"/>
    <property type="project" value="TreeGrafter"/>
</dbReference>
<feature type="transmembrane region" description="Helical" evidence="12">
    <location>
        <begin position="182"/>
        <end position="205"/>
    </location>
</feature>
<dbReference type="PROSITE" id="PS00211">
    <property type="entry name" value="ABC_TRANSPORTER_1"/>
    <property type="match status" value="2"/>
</dbReference>
<evidence type="ECO:0000256" key="12">
    <source>
        <dbReference type="SAM" id="Phobius"/>
    </source>
</evidence>
<organism evidence="15 16">
    <name type="scientific">Fasciola hepatica</name>
    <name type="common">Liver fluke</name>
    <dbReference type="NCBI Taxonomy" id="6192"/>
    <lineage>
        <taxon>Eukaryota</taxon>
        <taxon>Metazoa</taxon>
        <taxon>Spiralia</taxon>
        <taxon>Lophotrochozoa</taxon>
        <taxon>Platyhelminthes</taxon>
        <taxon>Trematoda</taxon>
        <taxon>Digenea</taxon>
        <taxon>Plagiorchiida</taxon>
        <taxon>Echinostomata</taxon>
        <taxon>Echinostomatoidea</taxon>
        <taxon>Fasciolidae</taxon>
        <taxon>Fasciola</taxon>
    </lineage>
</organism>